<proteinExistence type="predicted"/>
<feature type="compositionally biased region" description="Basic and acidic residues" evidence="1">
    <location>
        <begin position="180"/>
        <end position="198"/>
    </location>
</feature>
<evidence type="ECO:0000256" key="1">
    <source>
        <dbReference type="SAM" id="MobiDB-lite"/>
    </source>
</evidence>
<organism evidence="2 3">
    <name type="scientific">Kipferlia bialata</name>
    <dbReference type="NCBI Taxonomy" id="797122"/>
    <lineage>
        <taxon>Eukaryota</taxon>
        <taxon>Metamonada</taxon>
        <taxon>Carpediemonas-like organisms</taxon>
        <taxon>Kipferlia</taxon>
    </lineage>
</organism>
<dbReference type="EMBL" id="BDIP01001431">
    <property type="protein sequence ID" value="GIQ84385.1"/>
    <property type="molecule type" value="Genomic_DNA"/>
</dbReference>
<feature type="region of interest" description="Disordered" evidence="1">
    <location>
        <begin position="162"/>
        <end position="198"/>
    </location>
</feature>
<feature type="region of interest" description="Disordered" evidence="1">
    <location>
        <begin position="60"/>
        <end position="142"/>
    </location>
</feature>
<feature type="compositionally biased region" description="Low complexity" evidence="1">
    <location>
        <begin position="71"/>
        <end position="84"/>
    </location>
</feature>
<dbReference type="Proteomes" id="UP000265618">
    <property type="component" value="Unassembled WGS sequence"/>
</dbReference>
<protein>
    <submittedName>
        <fullName evidence="2">Uncharacterized protein</fullName>
    </submittedName>
</protein>
<comment type="caution">
    <text evidence="2">The sequence shown here is derived from an EMBL/GenBank/DDBJ whole genome shotgun (WGS) entry which is preliminary data.</text>
</comment>
<feature type="region of interest" description="Disordered" evidence="1">
    <location>
        <begin position="1"/>
        <end position="44"/>
    </location>
</feature>
<reference evidence="2 3" key="1">
    <citation type="journal article" date="2018" name="PLoS ONE">
        <title>The draft genome of Kipferlia bialata reveals reductive genome evolution in fornicate parasites.</title>
        <authorList>
            <person name="Tanifuji G."/>
            <person name="Takabayashi S."/>
            <person name="Kume K."/>
            <person name="Takagi M."/>
            <person name="Nakayama T."/>
            <person name="Kamikawa R."/>
            <person name="Inagaki Y."/>
            <person name="Hashimoto T."/>
        </authorList>
    </citation>
    <scope>NUCLEOTIDE SEQUENCE [LARGE SCALE GENOMIC DNA]</scope>
    <source>
        <strain evidence="2">NY0173</strain>
    </source>
</reference>
<evidence type="ECO:0000313" key="2">
    <source>
        <dbReference type="EMBL" id="GIQ84385.1"/>
    </source>
</evidence>
<evidence type="ECO:0000313" key="3">
    <source>
        <dbReference type="Proteomes" id="UP000265618"/>
    </source>
</evidence>
<feature type="compositionally biased region" description="Low complexity" evidence="1">
    <location>
        <begin position="125"/>
        <end position="142"/>
    </location>
</feature>
<name>A0A9K3CY62_9EUKA</name>
<dbReference type="AlphaFoldDB" id="A0A9K3CY62"/>
<sequence>MSREASQRAKKQVASPKPSLAAKSKRSKSGSTTSVTDSPGANRAHFCPAFLSALQHDADFQPRLPPASPRTPTLTASLSHTSLSGRAPTNNRAKMSVSAGDRNHGRVPLAPGSHVKGGRDKASRSGVAAASLSQSSLGQTSGMGYLRHSELYTTALLNREREKLQSGQRLRPPVPPEQRMSAKRERERERQREDRLLKDEQRRALLLIESSRHGGQAEKTRKMSVGPVSVGDADMRNLAATLGPEPVDLSTTQHHIDTAKARLLPPKRMGAFETRGISPELSEKTLRHHREVFAILSSVLSYEDVVREQTLLLASLGVNAALTNSAGEHLPSDIGDAACDGGDIPFEEVLSLLQDTQAS</sequence>
<gene>
    <name evidence="2" type="ORF">KIPB_005867</name>
</gene>
<accession>A0A9K3CY62</accession>
<keyword evidence="3" id="KW-1185">Reference proteome</keyword>